<gene>
    <name evidence="2" type="ORF">SMXD51_06772</name>
</gene>
<dbReference type="PATRIC" id="fig|1108963.3.peg.364"/>
<evidence type="ECO:0000313" key="3">
    <source>
        <dbReference type="Proteomes" id="UP000003657"/>
    </source>
</evidence>
<keyword evidence="1" id="KW-0812">Transmembrane</keyword>
<keyword evidence="1" id="KW-1133">Transmembrane helix</keyword>
<accession>H7G0B3</accession>
<feature type="transmembrane region" description="Helical" evidence="1">
    <location>
        <begin position="6"/>
        <end position="25"/>
    </location>
</feature>
<dbReference type="Proteomes" id="UP000003657">
    <property type="component" value="Unassembled WGS sequence"/>
</dbReference>
<proteinExistence type="predicted"/>
<dbReference type="EMBL" id="AICL01000005">
    <property type="protein sequence ID" value="EIA32070.1"/>
    <property type="molecule type" value="Genomic_DNA"/>
</dbReference>
<keyword evidence="1" id="KW-0472">Membrane</keyword>
<protein>
    <submittedName>
        <fullName evidence="2">Phosphodiesterase</fullName>
    </submittedName>
</protein>
<evidence type="ECO:0000256" key="1">
    <source>
        <dbReference type="SAM" id="Phobius"/>
    </source>
</evidence>
<dbReference type="HOGENOM" id="CLU_3026672_0_0_9"/>
<sequence length="55" mass="5915">MIIAITILAIAIATLVIGFALGVAYRKRSYEQALDVATQTATGIIETDKKRSCCK</sequence>
<comment type="caution">
    <text evidence="2">The sequence shown here is derived from an EMBL/GenBank/DDBJ whole genome shotgun (WGS) entry which is preliminary data.</text>
</comment>
<name>H7G0B3_9LACO</name>
<reference evidence="2 3" key="1">
    <citation type="journal article" date="2012" name="J. Bacteriol.">
        <title>Genome Sequence of Lactobacillus salivarius SMXD51, a Potential Probiotic Strain Isolated from Chicken Cecum, Showing Anti-Campylobacter Activity.</title>
        <authorList>
            <person name="Kergourlay G."/>
            <person name="Messaoudi S."/>
            <person name="Dousset X."/>
            <person name="Prevost H."/>
        </authorList>
    </citation>
    <scope>NUCLEOTIDE SEQUENCE [LARGE SCALE GENOMIC DNA]</scope>
    <source>
        <strain evidence="2 3">SMXD51</strain>
    </source>
</reference>
<dbReference type="AlphaFoldDB" id="H7G0B3"/>
<organism evidence="2 3">
    <name type="scientific">Ligilactobacillus salivarius SMXD51</name>
    <dbReference type="NCBI Taxonomy" id="1108963"/>
    <lineage>
        <taxon>Bacteria</taxon>
        <taxon>Bacillati</taxon>
        <taxon>Bacillota</taxon>
        <taxon>Bacilli</taxon>
        <taxon>Lactobacillales</taxon>
        <taxon>Lactobacillaceae</taxon>
        <taxon>Ligilactobacillus</taxon>
    </lineage>
</organism>
<evidence type="ECO:0000313" key="2">
    <source>
        <dbReference type="EMBL" id="EIA32070.1"/>
    </source>
</evidence>